<name>A0A5K7X2V0_9BACT</name>
<evidence type="ECO:0000259" key="3">
    <source>
        <dbReference type="Pfam" id="PF06439"/>
    </source>
</evidence>
<dbReference type="AlphaFoldDB" id="A0A5K7X2V0"/>
<evidence type="ECO:0000313" key="5">
    <source>
        <dbReference type="Proteomes" id="UP000326837"/>
    </source>
</evidence>
<reference evidence="5" key="1">
    <citation type="submission" date="2019-10" db="EMBL/GenBank/DDBJ databases">
        <title>Lacipirellula parvula gen. nov., sp. nov., representing a lineage of planctomycetes widespread in freshwater anoxic habitats, and description of the family Lacipirellulaceae.</title>
        <authorList>
            <person name="Dedysh S.N."/>
            <person name="Kulichevskaya I.S."/>
            <person name="Beletsky A.V."/>
            <person name="Rakitin A.L."/>
            <person name="Mardanov A.V."/>
            <person name="Ivanova A.A."/>
            <person name="Saltykova V.X."/>
            <person name="Rijpstra W.I.C."/>
            <person name="Sinninghe Damste J.S."/>
            <person name="Ravin N.V."/>
        </authorList>
    </citation>
    <scope>NUCLEOTIDE SEQUENCE [LARGE SCALE GENOMIC DNA]</scope>
    <source>
        <strain evidence="5">PX69</strain>
    </source>
</reference>
<feature type="chain" id="PRO_5024836776" evidence="2">
    <location>
        <begin position="20"/>
        <end position="263"/>
    </location>
</feature>
<proteinExistence type="predicted"/>
<dbReference type="KEGG" id="lpav:PLANPX_0277"/>
<dbReference type="RefSeq" id="WP_152096966.1">
    <property type="nucleotide sequence ID" value="NZ_AP021861.1"/>
</dbReference>
<gene>
    <name evidence="4" type="ORF">PLANPX_0277</name>
</gene>
<dbReference type="GO" id="GO:0016787">
    <property type="term" value="F:hydrolase activity"/>
    <property type="evidence" value="ECO:0007669"/>
    <property type="project" value="InterPro"/>
</dbReference>
<dbReference type="Proteomes" id="UP000326837">
    <property type="component" value="Chromosome"/>
</dbReference>
<dbReference type="Pfam" id="PF06439">
    <property type="entry name" value="3keto-disac_hyd"/>
    <property type="match status" value="1"/>
</dbReference>
<feature type="signal peptide" evidence="2">
    <location>
        <begin position="1"/>
        <end position="19"/>
    </location>
</feature>
<sequence length="263" mass="28844">MSKRASATLAMLLSLAASAAPAQEYLNGIEWQEPPVVTPGEKCGAAPSDAVILFDGKDLSAWKGAESWKVEDGAMVVGKQMIESKDTFGDCQLHIEWSAPTPAVGEGQGRGNSGVFFGPYELQVLDSYKAKTYFDGQAAAIYKQTPPMANAMKAPGDWNVYDIIWTAPRFKDDGALESPAYITVLHNGVVAQNHFQLLGNTPFNEPPKYAKHDVKQPIRLQDHGNPVRFRNIWIRETKPAEGKQVKEPFIRNGDKETPVKKAS</sequence>
<evidence type="ECO:0000256" key="1">
    <source>
        <dbReference type="SAM" id="MobiDB-lite"/>
    </source>
</evidence>
<feature type="domain" description="3-keto-alpha-glucoside-1,2-lyase/3-keto-2-hydroxy-glucal hydratase" evidence="3">
    <location>
        <begin position="50"/>
        <end position="235"/>
    </location>
</feature>
<keyword evidence="5" id="KW-1185">Reference proteome</keyword>
<evidence type="ECO:0000256" key="2">
    <source>
        <dbReference type="SAM" id="SignalP"/>
    </source>
</evidence>
<accession>A0A5K7X2V0</accession>
<dbReference type="EMBL" id="AP021861">
    <property type="protein sequence ID" value="BBO30665.1"/>
    <property type="molecule type" value="Genomic_DNA"/>
</dbReference>
<feature type="region of interest" description="Disordered" evidence="1">
    <location>
        <begin position="241"/>
        <end position="263"/>
    </location>
</feature>
<protein>
    <submittedName>
        <fullName evidence="4">Putative multi-domain protein</fullName>
    </submittedName>
</protein>
<keyword evidence="2" id="KW-0732">Signal</keyword>
<evidence type="ECO:0000313" key="4">
    <source>
        <dbReference type="EMBL" id="BBO30665.1"/>
    </source>
</evidence>
<organism evidence="4 5">
    <name type="scientific">Lacipirellula parvula</name>
    <dbReference type="NCBI Taxonomy" id="2650471"/>
    <lineage>
        <taxon>Bacteria</taxon>
        <taxon>Pseudomonadati</taxon>
        <taxon>Planctomycetota</taxon>
        <taxon>Planctomycetia</taxon>
        <taxon>Pirellulales</taxon>
        <taxon>Lacipirellulaceae</taxon>
        <taxon>Lacipirellula</taxon>
    </lineage>
</organism>
<dbReference type="Gene3D" id="2.60.120.560">
    <property type="entry name" value="Exo-inulinase, domain 1"/>
    <property type="match status" value="1"/>
</dbReference>
<dbReference type="InterPro" id="IPR010496">
    <property type="entry name" value="AL/BT2_dom"/>
</dbReference>